<dbReference type="FunFam" id="3.40.50.880:FF:000001">
    <property type="entry name" value="GMP synthase [glutamine-hydrolyzing]"/>
    <property type="match status" value="1"/>
</dbReference>
<dbReference type="InterPro" id="IPR022955">
    <property type="entry name" value="GMP_synthase"/>
</dbReference>
<evidence type="ECO:0000256" key="8">
    <source>
        <dbReference type="ARBA" id="ARBA00022962"/>
    </source>
</evidence>
<feature type="active site" description="Nucleophile" evidence="9">
    <location>
        <position position="82"/>
    </location>
</feature>
<dbReference type="PANTHER" id="PTHR11922:SF2">
    <property type="entry name" value="GMP SYNTHASE [GLUTAMINE-HYDROLYZING]"/>
    <property type="match status" value="1"/>
</dbReference>
<dbReference type="Gene3D" id="3.30.300.10">
    <property type="match status" value="1"/>
</dbReference>
<protein>
    <recommendedName>
        <fullName evidence="9">GMP synthase [glutamine-hydrolyzing]</fullName>
        <ecNumber evidence="9">6.3.5.2</ecNumber>
    </recommendedName>
    <alternativeName>
        <fullName evidence="9">GMP synthetase</fullName>
    </alternativeName>
    <alternativeName>
        <fullName evidence="9">Glutamine amidotransferase</fullName>
    </alternativeName>
</protein>
<evidence type="ECO:0000256" key="5">
    <source>
        <dbReference type="ARBA" id="ARBA00022749"/>
    </source>
</evidence>
<evidence type="ECO:0000256" key="10">
    <source>
        <dbReference type="PROSITE-ProRule" id="PRU00886"/>
    </source>
</evidence>
<reference evidence="14" key="1">
    <citation type="submission" date="2023-07" db="EMBL/GenBank/DDBJ databases">
        <title>Bifidobacterium aquikefiriaerophilum sp. nov. and Bifidobacterium eccum sp. nov., isolated from water kefir.</title>
        <authorList>
            <person name="Breselge S."/>
            <person name="Bellassi P."/>
            <person name="Barcenilla C."/>
            <person name="Alvarez-Ordonez A."/>
            <person name="Morelli L."/>
            <person name="Cotter P.D."/>
        </authorList>
    </citation>
    <scope>NUCLEOTIDE SEQUENCE</scope>
    <source>
        <strain evidence="14">WK012_4_13</strain>
        <strain evidence="13">WK013_4_14</strain>
        <strain evidence="12">WK048_4_13</strain>
    </source>
</reference>
<dbReference type="NCBIfam" id="TIGR00884">
    <property type="entry name" value="guaA_Cterm"/>
    <property type="match status" value="1"/>
</dbReference>
<gene>
    <name evidence="9 14" type="primary">guaA</name>
    <name evidence="14" type="ORF">QN062_02460</name>
    <name evidence="13" type="ORF">QN216_06460</name>
    <name evidence="12" type="ORF">QN217_03985</name>
</gene>
<dbReference type="SUPFAM" id="SSF52317">
    <property type="entry name" value="Class I glutamine amidotransferase-like"/>
    <property type="match status" value="1"/>
</dbReference>
<dbReference type="FunFam" id="3.40.50.620:FF:000001">
    <property type="entry name" value="GMP synthase [glutamine-hydrolyzing]"/>
    <property type="match status" value="1"/>
</dbReference>
<dbReference type="InterPro" id="IPR025777">
    <property type="entry name" value="GMPS_ATP_PPase_dom"/>
</dbReference>
<evidence type="ECO:0000256" key="7">
    <source>
        <dbReference type="ARBA" id="ARBA00022840"/>
    </source>
</evidence>
<dbReference type="EMBL" id="CP129683">
    <property type="protein sequence ID" value="XDS51069.1"/>
    <property type="molecule type" value="Genomic_DNA"/>
</dbReference>
<dbReference type="Gene3D" id="3.40.50.880">
    <property type="match status" value="1"/>
</dbReference>
<evidence type="ECO:0000313" key="13">
    <source>
        <dbReference type="EMBL" id="XDS47991.1"/>
    </source>
</evidence>
<dbReference type="SUPFAM" id="SSF54810">
    <property type="entry name" value="GMP synthetase C-terminal dimerisation domain"/>
    <property type="match status" value="1"/>
</dbReference>
<dbReference type="InterPro" id="IPR017926">
    <property type="entry name" value="GATASE"/>
</dbReference>
<dbReference type="HAMAP" id="MF_00344">
    <property type="entry name" value="GMP_synthase"/>
    <property type="match status" value="1"/>
</dbReference>
<evidence type="ECO:0000256" key="9">
    <source>
        <dbReference type="HAMAP-Rule" id="MF_00344"/>
    </source>
</evidence>
<dbReference type="GO" id="GO:0005829">
    <property type="term" value="C:cytosol"/>
    <property type="evidence" value="ECO:0007669"/>
    <property type="project" value="TreeGrafter"/>
</dbReference>
<evidence type="ECO:0000256" key="3">
    <source>
        <dbReference type="ARBA" id="ARBA00022598"/>
    </source>
</evidence>
<keyword evidence="5 9" id="KW-0332">GMP biosynthesis</keyword>
<dbReference type="EMBL" id="CP129682">
    <property type="protein sequence ID" value="XDS47991.1"/>
    <property type="molecule type" value="Genomic_DNA"/>
</dbReference>
<keyword evidence="8 9" id="KW-0315">Glutamine amidotransferase</keyword>
<dbReference type="NCBIfam" id="NF000848">
    <property type="entry name" value="PRK00074.1"/>
    <property type="match status" value="1"/>
</dbReference>
<dbReference type="CDD" id="cd01742">
    <property type="entry name" value="GATase1_GMP_Synthase"/>
    <property type="match status" value="1"/>
</dbReference>
<organism evidence="14">
    <name type="scientific">Bifidobacterium fermentum</name>
    <dbReference type="NCBI Taxonomy" id="3059035"/>
    <lineage>
        <taxon>Bacteria</taxon>
        <taxon>Bacillati</taxon>
        <taxon>Actinomycetota</taxon>
        <taxon>Actinomycetes</taxon>
        <taxon>Bifidobacteriales</taxon>
        <taxon>Bifidobacteriaceae</taxon>
        <taxon>Bifidobacterium</taxon>
    </lineage>
</organism>
<dbReference type="GO" id="GO:0005524">
    <property type="term" value="F:ATP binding"/>
    <property type="evidence" value="ECO:0007669"/>
    <property type="project" value="UniProtKB-UniRule"/>
</dbReference>
<comment type="subunit">
    <text evidence="9">Homodimer.</text>
</comment>
<dbReference type="InterPro" id="IPR004739">
    <property type="entry name" value="GMP_synth_GATase"/>
</dbReference>
<dbReference type="CDD" id="cd01997">
    <property type="entry name" value="GMP_synthase_C"/>
    <property type="match status" value="1"/>
</dbReference>
<keyword evidence="3 9" id="KW-0436">Ligase</keyword>
<dbReference type="AlphaFoldDB" id="A0AB39UQ21"/>
<dbReference type="PRINTS" id="PR00097">
    <property type="entry name" value="ANTSNTHASEII"/>
</dbReference>
<dbReference type="RefSeq" id="WP_369342033.1">
    <property type="nucleotide sequence ID" value="NZ_CP129675.1"/>
</dbReference>
<comment type="catalytic activity">
    <reaction evidence="9">
        <text>XMP + L-glutamine + ATP + H2O = GMP + L-glutamate + AMP + diphosphate + 2 H(+)</text>
        <dbReference type="Rhea" id="RHEA:11680"/>
        <dbReference type="ChEBI" id="CHEBI:15377"/>
        <dbReference type="ChEBI" id="CHEBI:15378"/>
        <dbReference type="ChEBI" id="CHEBI:29985"/>
        <dbReference type="ChEBI" id="CHEBI:30616"/>
        <dbReference type="ChEBI" id="CHEBI:33019"/>
        <dbReference type="ChEBI" id="CHEBI:57464"/>
        <dbReference type="ChEBI" id="CHEBI:58115"/>
        <dbReference type="ChEBI" id="CHEBI:58359"/>
        <dbReference type="ChEBI" id="CHEBI:456215"/>
        <dbReference type="EC" id="6.3.5.2"/>
    </reaction>
</comment>
<comment type="function">
    <text evidence="1 9">Catalyzes the synthesis of GMP from XMP.</text>
</comment>
<dbReference type="PRINTS" id="PR00096">
    <property type="entry name" value="GATASE"/>
</dbReference>
<feature type="binding site" evidence="10">
    <location>
        <begin position="223"/>
        <end position="229"/>
    </location>
    <ligand>
        <name>ATP</name>
        <dbReference type="ChEBI" id="CHEBI:30616"/>
    </ligand>
</feature>
<dbReference type="Pfam" id="PF00117">
    <property type="entry name" value="GATase"/>
    <property type="match status" value="1"/>
</dbReference>
<evidence type="ECO:0000256" key="1">
    <source>
        <dbReference type="ARBA" id="ARBA00002332"/>
    </source>
</evidence>
<dbReference type="NCBIfam" id="TIGR00888">
    <property type="entry name" value="guaA_Nterm"/>
    <property type="match status" value="1"/>
</dbReference>
<dbReference type="Pfam" id="PF00958">
    <property type="entry name" value="GMP_synt_C"/>
    <property type="match status" value="1"/>
</dbReference>
<dbReference type="SUPFAM" id="SSF52402">
    <property type="entry name" value="Adenine nucleotide alpha hydrolases-like"/>
    <property type="match status" value="1"/>
</dbReference>
<dbReference type="PANTHER" id="PTHR11922">
    <property type="entry name" value="GMP SYNTHASE-RELATED"/>
    <property type="match status" value="1"/>
</dbReference>
<dbReference type="Gene3D" id="3.40.50.620">
    <property type="entry name" value="HUPs"/>
    <property type="match status" value="1"/>
</dbReference>
<dbReference type="FunFam" id="3.30.300.10:FF:000002">
    <property type="entry name" value="GMP synthase [glutamine-hydrolyzing]"/>
    <property type="match status" value="1"/>
</dbReference>
<dbReference type="EMBL" id="CP129675">
    <property type="protein sequence ID" value="XDS47300.1"/>
    <property type="molecule type" value="Genomic_DNA"/>
</dbReference>
<feature type="active site" evidence="9">
    <location>
        <position position="171"/>
    </location>
</feature>
<dbReference type="InterPro" id="IPR022310">
    <property type="entry name" value="NAD/GMP_synthase"/>
</dbReference>
<dbReference type="EC" id="6.3.5.2" evidence="9"/>
<feature type="domain" description="GMPS ATP-PPase" evidence="11">
    <location>
        <begin position="196"/>
        <end position="394"/>
    </location>
</feature>
<dbReference type="PRINTS" id="PR00099">
    <property type="entry name" value="CPSGATASE"/>
</dbReference>
<sequence length="520" mass="56391">MAKGPVLVVDFGAQYAQLIARRVREAHVYSELVPHSMAVTDMLAKDPQAIILSGGPASVYEPGAPGIDPSIFDAGVPVLGICYGFQVMAHELGGVVDRAATGEYGKTEARVSHAKGLLHDSPETQTTWMSHGVAVEKAPEGFEVLASTASAPVAAMEDASRKLYGVQWHPEVRHTEHGQELIDSFLHDCANLPADWNASNIIDEQIARIKAEVGRHQVICGLSGGVDSAVAAALVHRAIGDQLTCVFVDHGLLRKGEVEQVRHDFVEATGIRLMAVDASEDFLSALKGVSEPERKRKIIGERFIRTFERAARDIVAKAGEKGEKVKFLVQGTLYPDVVESGGGDGAANIKSHHNVGGLPKDLDFKLIEPLRTLFKDEVRAIGTELGLPDEIVWRQPFPGPGLGIRIIGDITRERLETLREADAIAREELSKAGLDRQIWQCPVVLLANVHSVGVQGDERTYGSPIVLRPVSSEDAMTADWSHVPYEVLGQISNRITNECRGINRVALDVTSKPPATIEWE</sequence>
<keyword evidence="7 9" id="KW-0067">ATP-binding</keyword>
<keyword evidence="6 9" id="KW-0658">Purine biosynthesis</keyword>
<dbReference type="InterPro" id="IPR014729">
    <property type="entry name" value="Rossmann-like_a/b/a_fold"/>
</dbReference>
<evidence type="ECO:0000256" key="6">
    <source>
        <dbReference type="ARBA" id="ARBA00022755"/>
    </source>
</evidence>
<accession>A0AB39UQ21</accession>
<evidence type="ECO:0000259" key="11">
    <source>
        <dbReference type="PROSITE" id="PS51553"/>
    </source>
</evidence>
<feature type="active site" evidence="9">
    <location>
        <position position="169"/>
    </location>
</feature>
<name>A0AB39UQ21_9BIFI</name>
<proteinExistence type="inferred from homology"/>
<evidence type="ECO:0000256" key="4">
    <source>
        <dbReference type="ARBA" id="ARBA00022741"/>
    </source>
</evidence>
<evidence type="ECO:0000313" key="14">
    <source>
        <dbReference type="EMBL" id="XDS51069.1"/>
    </source>
</evidence>
<comment type="pathway">
    <text evidence="2 9">Purine metabolism; GMP biosynthesis; GMP from XMP (L-Gln route): step 1/1.</text>
</comment>
<dbReference type="PROSITE" id="PS51553">
    <property type="entry name" value="GMPS_ATP_PPASE"/>
    <property type="match status" value="1"/>
</dbReference>
<keyword evidence="4 9" id="KW-0547">Nucleotide-binding</keyword>
<dbReference type="GO" id="GO:0003921">
    <property type="term" value="F:GMP synthase activity"/>
    <property type="evidence" value="ECO:0007669"/>
    <property type="project" value="InterPro"/>
</dbReference>
<evidence type="ECO:0000313" key="12">
    <source>
        <dbReference type="EMBL" id="XDS47300.1"/>
    </source>
</evidence>
<dbReference type="PROSITE" id="PS51273">
    <property type="entry name" value="GATASE_TYPE_1"/>
    <property type="match status" value="1"/>
</dbReference>
<dbReference type="InterPro" id="IPR029062">
    <property type="entry name" value="Class_I_gatase-like"/>
</dbReference>
<evidence type="ECO:0000256" key="2">
    <source>
        <dbReference type="ARBA" id="ARBA00005153"/>
    </source>
</evidence>
<dbReference type="KEGG" id="bfk:QN062_02460"/>
<dbReference type="InterPro" id="IPR001674">
    <property type="entry name" value="GMP_synth_C"/>
</dbReference>
<dbReference type="Pfam" id="PF02540">
    <property type="entry name" value="NAD_synthase"/>
    <property type="match status" value="1"/>
</dbReference>